<dbReference type="EC" id="3.1.2.-" evidence="4"/>
<evidence type="ECO:0000256" key="2">
    <source>
        <dbReference type="ARBA" id="ARBA00022801"/>
    </source>
</evidence>
<dbReference type="Gene3D" id="3.10.129.10">
    <property type="entry name" value="Hotdog Thioesterase"/>
    <property type="match status" value="1"/>
</dbReference>
<proteinExistence type="inferred from homology"/>
<name>A0ABV7L6R6_9PROT</name>
<dbReference type="NCBIfam" id="TIGR00051">
    <property type="entry name" value="YbgC/FadM family acyl-CoA thioesterase"/>
    <property type="match status" value="1"/>
</dbReference>
<evidence type="ECO:0000313" key="4">
    <source>
        <dbReference type="EMBL" id="MFC3230311.1"/>
    </source>
</evidence>
<dbReference type="PROSITE" id="PS01328">
    <property type="entry name" value="4HBCOA_THIOESTERASE"/>
    <property type="match status" value="1"/>
</dbReference>
<feature type="compositionally biased region" description="Polar residues" evidence="3">
    <location>
        <begin position="160"/>
        <end position="172"/>
    </location>
</feature>
<dbReference type="InterPro" id="IPR050563">
    <property type="entry name" value="4-hydroxybenzoyl-CoA_TE"/>
</dbReference>
<dbReference type="PANTHER" id="PTHR31793:SF37">
    <property type="entry name" value="ACYL-COA THIOESTER HYDROLASE YBGC"/>
    <property type="match status" value="1"/>
</dbReference>
<dbReference type="InterPro" id="IPR029069">
    <property type="entry name" value="HotDog_dom_sf"/>
</dbReference>
<dbReference type="SUPFAM" id="SSF54637">
    <property type="entry name" value="Thioesterase/thiol ester dehydrase-isomerase"/>
    <property type="match status" value="1"/>
</dbReference>
<evidence type="ECO:0000256" key="3">
    <source>
        <dbReference type="SAM" id="MobiDB-lite"/>
    </source>
</evidence>
<dbReference type="Pfam" id="PF13279">
    <property type="entry name" value="4HBT_2"/>
    <property type="match status" value="1"/>
</dbReference>
<evidence type="ECO:0000313" key="5">
    <source>
        <dbReference type="Proteomes" id="UP001595528"/>
    </source>
</evidence>
<dbReference type="EMBL" id="JBHRTR010000037">
    <property type="protein sequence ID" value="MFC3230311.1"/>
    <property type="molecule type" value="Genomic_DNA"/>
</dbReference>
<keyword evidence="5" id="KW-1185">Reference proteome</keyword>
<comment type="caution">
    <text evidence="4">The sequence shown here is derived from an EMBL/GenBank/DDBJ whole genome shotgun (WGS) entry which is preliminary data.</text>
</comment>
<dbReference type="PANTHER" id="PTHR31793">
    <property type="entry name" value="4-HYDROXYBENZOYL-COA THIOESTERASE FAMILY MEMBER"/>
    <property type="match status" value="1"/>
</dbReference>
<sequence>MTSEGGATDGEGWFAGDSHRFPLRVYWEDTDAGGIVYHANYLRFFERARSDLLTCLGIRQQVLLQEAGLAFAVTGMALRFRRPAKLEDRLQVATRLTALGGASMTLEQLCLRGAEGDGDSEGERLVEAEVRAALIDRGGRPRRLPDHISAAFGPVAATLSPKSSRISDTQHTLGRGHGN</sequence>
<organism evidence="4 5">
    <name type="scientific">Marinibaculum pumilum</name>
    <dbReference type="NCBI Taxonomy" id="1766165"/>
    <lineage>
        <taxon>Bacteria</taxon>
        <taxon>Pseudomonadati</taxon>
        <taxon>Pseudomonadota</taxon>
        <taxon>Alphaproteobacteria</taxon>
        <taxon>Rhodospirillales</taxon>
        <taxon>Rhodospirillaceae</taxon>
        <taxon>Marinibaculum</taxon>
    </lineage>
</organism>
<comment type="similarity">
    <text evidence="1">Belongs to the 4-hydroxybenzoyl-CoA thioesterase family.</text>
</comment>
<gene>
    <name evidence="4" type="ORF">ACFOGJ_23880</name>
</gene>
<dbReference type="GO" id="GO:0016787">
    <property type="term" value="F:hydrolase activity"/>
    <property type="evidence" value="ECO:0007669"/>
    <property type="project" value="UniProtKB-KW"/>
</dbReference>
<feature type="region of interest" description="Disordered" evidence="3">
    <location>
        <begin position="159"/>
        <end position="179"/>
    </location>
</feature>
<reference evidence="5" key="1">
    <citation type="journal article" date="2019" name="Int. J. Syst. Evol. Microbiol.">
        <title>The Global Catalogue of Microorganisms (GCM) 10K type strain sequencing project: providing services to taxonomists for standard genome sequencing and annotation.</title>
        <authorList>
            <consortium name="The Broad Institute Genomics Platform"/>
            <consortium name="The Broad Institute Genome Sequencing Center for Infectious Disease"/>
            <person name="Wu L."/>
            <person name="Ma J."/>
        </authorList>
    </citation>
    <scope>NUCLEOTIDE SEQUENCE [LARGE SCALE GENOMIC DNA]</scope>
    <source>
        <strain evidence="5">KCTC 42964</strain>
    </source>
</reference>
<accession>A0ABV7L6R6</accession>
<dbReference type="CDD" id="cd00586">
    <property type="entry name" value="4HBT"/>
    <property type="match status" value="1"/>
</dbReference>
<dbReference type="InterPro" id="IPR006684">
    <property type="entry name" value="YbgC/YbaW"/>
</dbReference>
<dbReference type="InterPro" id="IPR008272">
    <property type="entry name" value="HB-CoA_thioesterase_AS"/>
</dbReference>
<dbReference type="RefSeq" id="WP_379905362.1">
    <property type="nucleotide sequence ID" value="NZ_JBHRTR010000037.1"/>
</dbReference>
<keyword evidence="2 4" id="KW-0378">Hydrolase</keyword>
<protein>
    <submittedName>
        <fullName evidence="4">Tol-pal system-associated acyl-CoA thioesterase</fullName>
        <ecNumber evidence="4">3.1.2.-</ecNumber>
    </submittedName>
</protein>
<evidence type="ECO:0000256" key="1">
    <source>
        <dbReference type="ARBA" id="ARBA00005953"/>
    </source>
</evidence>
<dbReference type="Proteomes" id="UP001595528">
    <property type="component" value="Unassembled WGS sequence"/>
</dbReference>